<proteinExistence type="predicted"/>
<reference evidence="2" key="1">
    <citation type="submission" date="2018-04" db="EMBL/GenBank/DDBJ databases">
        <title>Transcriptome assembly of Sipha flava.</title>
        <authorList>
            <person name="Scully E.D."/>
            <person name="Geib S.M."/>
            <person name="Palmer N.A."/>
            <person name="Koch K."/>
            <person name="Bradshaw J."/>
            <person name="Heng-Moss T."/>
            <person name="Sarath G."/>
        </authorList>
    </citation>
    <scope>NUCLEOTIDE SEQUENCE</scope>
</reference>
<dbReference type="PANTHER" id="PTHR47272">
    <property type="entry name" value="DDE_TNP_1_7 DOMAIN-CONTAINING PROTEIN"/>
    <property type="match status" value="1"/>
</dbReference>
<gene>
    <name evidence="2" type="ORF">g.184579</name>
</gene>
<name>A0A2S2QCE4_9HEMI</name>
<dbReference type="InterPro" id="IPR029526">
    <property type="entry name" value="PGBD"/>
</dbReference>
<protein>
    <recommendedName>
        <fullName evidence="1">PiggyBac transposable element-derived protein domain-containing protein</fullName>
    </recommendedName>
</protein>
<feature type="domain" description="PiggyBac transposable element-derived protein" evidence="1">
    <location>
        <begin position="11"/>
        <end position="53"/>
    </location>
</feature>
<dbReference type="PANTHER" id="PTHR47272:SF1">
    <property type="entry name" value="PIGGYBAC TRANSPOSABLE ELEMENT-DERIVED PROTEIN 3-LIKE"/>
    <property type="match status" value="1"/>
</dbReference>
<accession>A0A2S2QCE4</accession>
<dbReference type="Pfam" id="PF13843">
    <property type="entry name" value="DDE_Tnp_1_7"/>
    <property type="match status" value="1"/>
</dbReference>
<sequence length="109" mass="12941">MYQCQKLLRNNTHMGGVDLSDMLVALYRTGLKTHKWYMAVFSQLLDICINNAWLTYRRDCNQLKEKKIMRLKEFRINVAIALSRKENLKGAENLTKIIIWKMYKRSGEL</sequence>
<dbReference type="AlphaFoldDB" id="A0A2S2QCE4"/>
<evidence type="ECO:0000313" key="2">
    <source>
        <dbReference type="EMBL" id="MBY75383.1"/>
    </source>
</evidence>
<evidence type="ECO:0000259" key="1">
    <source>
        <dbReference type="Pfam" id="PF13843"/>
    </source>
</evidence>
<organism evidence="2">
    <name type="scientific">Sipha flava</name>
    <name type="common">yellow sugarcane aphid</name>
    <dbReference type="NCBI Taxonomy" id="143950"/>
    <lineage>
        <taxon>Eukaryota</taxon>
        <taxon>Metazoa</taxon>
        <taxon>Ecdysozoa</taxon>
        <taxon>Arthropoda</taxon>
        <taxon>Hexapoda</taxon>
        <taxon>Insecta</taxon>
        <taxon>Pterygota</taxon>
        <taxon>Neoptera</taxon>
        <taxon>Paraneoptera</taxon>
        <taxon>Hemiptera</taxon>
        <taxon>Sternorrhyncha</taxon>
        <taxon>Aphidomorpha</taxon>
        <taxon>Aphidoidea</taxon>
        <taxon>Aphididae</taxon>
        <taxon>Sipha</taxon>
    </lineage>
</organism>
<dbReference type="EMBL" id="GGMS01006180">
    <property type="protein sequence ID" value="MBY75383.1"/>
    <property type="molecule type" value="Transcribed_RNA"/>
</dbReference>